<gene>
    <name evidence="9" type="ORF">FC83_GL001456</name>
</gene>
<evidence type="ECO:0000256" key="3">
    <source>
        <dbReference type="ARBA" id="ARBA00022475"/>
    </source>
</evidence>
<keyword evidence="3" id="KW-1003">Cell membrane</keyword>
<feature type="domain" description="ABC transmembrane type-1" evidence="8">
    <location>
        <begin position="95"/>
        <end position="279"/>
    </location>
</feature>
<dbReference type="eggNOG" id="COG3639">
    <property type="taxonomic scope" value="Bacteria"/>
</dbReference>
<comment type="similarity">
    <text evidence="7">Belongs to the binding-protein-dependent transport system permease family.</text>
</comment>
<protein>
    <submittedName>
        <fullName evidence="9">Phosphonate ABC transporter, permease protein PhnE</fullName>
    </submittedName>
</protein>
<evidence type="ECO:0000256" key="4">
    <source>
        <dbReference type="ARBA" id="ARBA00022692"/>
    </source>
</evidence>
<dbReference type="STRING" id="1423734.FC83_GL001456"/>
<dbReference type="PROSITE" id="PS50928">
    <property type="entry name" value="ABC_TM1"/>
    <property type="match status" value="1"/>
</dbReference>
<dbReference type="PANTHER" id="PTHR30043:SF1">
    <property type="entry name" value="ABC TRANSPORT SYSTEM PERMEASE PROTEIN P69"/>
    <property type="match status" value="1"/>
</dbReference>
<name>X0PFT6_9LACO</name>
<evidence type="ECO:0000256" key="1">
    <source>
        <dbReference type="ARBA" id="ARBA00004651"/>
    </source>
</evidence>
<dbReference type="EMBL" id="AZGA01000087">
    <property type="protein sequence ID" value="KRM30895.1"/>
    <property type="molecule type" value="Genomic_DNA"/>
</dbReference>
<evidence type="ECO:0000256" key="7">
    <source>
        <dbReference type="RuleBase" id="RU363032"/>
    </source>
</evidence>
<dbReference type="CDD" id="cd06261">
    <property type="entry name" value="TM_PBP2"/>
    <property type="match status" value="1"/>
</dbReference>
<keyword evidence="4 7" id="KW-0812">Transmembrane</keyword>
<comment type="subcellular location">
    <subcellularLocation>
        <location evidence="1 7">Cell membrane</location>
        <topology evidence="1 7">Multi-pass membrane protein</topology>
    </subcellularLocation>
</comment>
<evidence type="ECO:0000256" key="5">
    <source>
        <dbReference type="ARBA" id="ARBA00022989"/>
    </source>
</evidence>
<dbReference type="GO" id="GO:0055085">
    <property type="term" value="P:transmembrane transport"/>
    <property type="evidence" value="ECO:0007669"/>
    <property type="project" value="InterPro"/>
</dbReference>
<dbReference type="AlphaFoldDB" id="X0PFT6"/>
<keyword evidence="10" id="KW-1185">Reference proteome</keyword>
<evidence type="ECO:0000259" key="8">
    <source>
        <dbReference type="PROSITE" id="PS50928"/>
    </source>
</evidence>
<feature type="transmembrane region" description="Helical" evidence="7">
    <location>
        <begin position="229"/>
        <end position="249"/>
    </location>
</feature>
<comment type="caution">
    <text evidence="9">The sequence shown here is derived from an EMBL/GenBank/DDBJ whole genome shotgun (WGS) entry which is preliminary data.</text>
</comment>
<sequence length="288" mass="31426">MRKIDVLENQNLPGDFKARPKTISILKIKLQDHQRLSIYLILGSLFLTTVLALPTLIPAKFNLASALAGFFDNLKIMFLQPNLGDDTFQALLKGLGQSIALAVLTTIIGAILAFGFGLMAARNLAPVWLSTIVQSVMAFIRAIPTIIWVLIYSITLGLGPNAAVLGLTFHSVAYLTKVYADSFEDIAPEVLNALRATGAGFLALVFQVLVPSSMKRLLSWTFIRFEINFADAVAVGAAAGAGGIGYQLFMASNIYFNFHEVGTLVYLVLAFALVLEFVSYQMRTRLMK</sequence>
<keyword evidence="6 7" id="KW-0472">Membrane</keyword>
<dbReference type="SUPFAM" id="SSF161098">
    <property type="entry name" value="MetI-like"/>
    <property type="match status" value="1"/>
</dbReference>
<feature type="transmembrane region" description="Helical" evidence="7">
    <location>
        <begin position="261"/>
        <end position="280"/>
    </location>
</feature>
<feature type="transmembrane region" description="Helical" evidence="7">
    <location>
        <begin position="99"/>
        <end position="121"/>
    </location>
</feature>
<dbReference type="Proteomes" id="UP000051236">
    <property type="component" value="Unassembled WGS sequence"/>
</dbReference>
<feature type="transmembrane region" description="Helical" evidence="7">
    <location>
        <begin position="36"/>
        <end position="57"/>
    </location>
</feature>
<dbReference type="InterPro" id="IPR000515">
    <property type="entry name" value="MetI-like"/>
</dbReference>
<dbReference type="RefSeq" id="WP_052004844.1">
    <property type="nucleotide sequence ID" value="NZ_AZGA01000087.1"/>
</dbReference>
<accession>X0PFT6</accession>
<organism evidence="9 10">
    <name type="scientific">Agrilactobacillus composti DSM 18527 = JCM 14202</name>
    <dbReference type="NCBI Taxonomy" id="1423734"/>
    <lineage>
        <taxon>Bacteria</taxon>
        <taxon>Bacillati</taxon>
        <taxon>Bacillota</taxon>
        <taxon>Bacilli</taxon>
        <taxon>Lactobacillales</taxon>
        <taxon>Lactobacillaceae</taxon>
        <taxon>Agrilactobacillus</taxon>
    </lineage>
</organism>
<dbReference type="GO" id="GO:0005886">
    <property type="term" value="C:plasma membrane"/>
    <property type="evidence" value="ECO:0007669"/>
    <property type="project" value="UniProtKB-SubCell"/>
</dbReference>
<dbReference type="OrthoDB" id="8557224at2"/>
<evidence type="ECO:0000256" key="6">
    <source>
        <dbReference type="ARBA" id="ARBA00023136"/>
    </source>
</evidence>
<evidence type="ECO:0000256" key="2">
    <source>
        <dbReference type="ARBA" id="ARBA00022448"/>
    </source>
</evidence>
<keyword evidence="5 7" id="KW-1133">Transmembrane helix</keyword>
<dbReference type="Pfam" id="PF00528">
    <property type="entry name" value="BPD_transp_1"/>
    <property type="match status" value="1"/>
</dbReference>
<dbReference type="PANTHER" id="PTHR30043">
    <property type="entry name" value="PHOSPHONATES TRANSPORT SYSTEM PERMEASE PROTEIN"/>
    <property type="match status" value="1"/>
</dbReference>
<keyword evidence="2 7" id="KW-0813">Transport</keyword>
<dbReference type="Gene3D" id="1.10.3720.10">
    <property type="entry name" value="MetI-like"/>
    <property type="match status" value="1"/>
</dbReference>
<reference evidence="9 10" key="1">
    <citation type="journal article" date="2015" name="Genome Announc.">
        <title>Expanding the biotechnology potential of lactobacilli through comparative genomics of 213 strains and associated genera.</title>
        <authorList>
            <person name="Sun Z."/>
            <person name="Harris H.M."/>
            <person name="McCann A."/>
            <person name="Guo C."/>
            <person name="Argimon S."/>
            <person name="Zhang W."/>
            <person name="Yang X."/>
            <person name="Jeffery I.B."/>
            <person name="Cooney J.C."/>
            <person name="Kagawa T.F."/>
            <person name="Liu W."/>
            <person name="Song Y."/>
            <person name="Salvetti E."/>
            <person name="Wrobel A."/>
            <person name="Rasinkangas P."/>
            <person name="Parkhill J."/>
            <person name="Rea M.C."/>
            <person name="O'Sullivan O."/>
            <person name="Ritari J."/>
            <person name="Douillard F.P."/>
            <person name="Paul Ross R."/>
            <person name="Yang R."/>
            <person name="Briner A.E."/>
            <person name="Felis G.E."/>
            <person name="de Vos W.M."/>
            <person name="Barrangou R."/>
            <person name="Klaenhammer T.R."/>
            <person name="Caufield P.W."/>
            <person name="Cui Y."/>
            <person name="Zhang H."/>
            <person name="O'Toole P.W."/>
        </authorList>
    </citation>
    <scope>NUCLEOTIDE SEQUENCE [LARGE SCALE GENOMIC DNA]</scope>
    <source>
        <strain evidence="9 10">DSM 18527</strain>
    </source>
</reference>
<evidence type="ECO:0000313" key="10">
    <source>
        <dbReference type="Proteomes" id="UP000051236"/>
    </source>
</evidence>
<proteinExistence type="inferred from homology"/>
<dbReference type="PATRIC" id="fig|1423734.3.peg.1473"/>
<dbReference type="InterPro" id="IPR035906">
    <property type="entry name" value="MetI-like_sf"/>
</dbReference>
<feature type="transmembrane region" description="Helical" evidence="7">
    <location>
        <begin position="192"/>
        <end position="209"/>
    </location>
</feature>
<evidence type="ECO:0000313" key="9">
    <source>
        <dbReference type="EMBL" id="KRM30895.1"/>
    </source>
</evidence>